<accession>A0A2A6B7P5</accession>
<accession>A0A8R1UDB9</accession>
<proteinExistence type="predicted"/>
<sequence length="110" mass="11224">MSALFAALLLIGIIGGVESVTCTGCKCCAQPLITKTLTGNGAHAFFSDTTDTTTGACAVRKLVCKGPMANIEINNKNGVVGDTIEVTCNAAGTAWTYAGTVITKLECASF</sequence>
<keyword evidence="2" id="KW-1185">Reference proteome</keyword>
<gene>
    <name evidence="1" type="primary">WBGene00110949</name>
</gene>
<reference evidence="2" key="1">
    <citation type="journal article" date="2008" name="Nat. Genet.">
        <title>The Pristionchus pacificus genome provides a unique perspective on nematode lifestyle and parasitism.</title>
        <authorList>
            <person name="Dieterich C."/>
            <person name="Clifton S.W."/>
            <person name="Schuster L.N."/>
            <person name="Chinwalla A."/>
            <person name="Delehaunty K."/>
            <person name="Dinkelacker I."/>
            <person name="Fulton L."/>
            <person name="Fulton R."/>
            <person name="Godfrey J."/>
            <person name="Minx P."/>
            <person name="Mitreva M."/>
            <person name="Roeseler W."/>
            <person name="Tian H."/>
            <person name="Witte H."/>
            <person name="Yang S.P."/>
            <person name="Wilson R.K."/>
            <person name="Sommer R.J."/>
        </authorList>
    </citation>
    <scope>NUCLEOTIDE SEQUENCE [LARGE SCALE GENOMIC DNA]</scope>
    <source>
        <strain evidence="2">PS312</strain>
    </source>
</reference>
<protein>
    <submittedName>
        <fullName evidence="1">C6 domain-containing protein</fullName>
    </submittedName>
</protein>
<organism evidence="1 2">
    <name type="scientific">Pristionchus pacificus</name>
    <name type="common">Parasitic nematode worm</name>
    <dbReference type="NCBI Taxonomy" id="54126"/>
    <lineage>
        <taxon>Eukaryota</taxon>
        <taxon>Metazoa</taxon>
        <taxon>Ecdysozoa</taxon>
        <taxon>Nematoda</taxon>
        <taxon>Chromadorea</taxon>
        <taxon>Rhabditida</taxon>
        <taxon>Rhabditina</taxon>
        <taxon>Diplogasteromorpha</taxon>
        <taxon>Diplogasteroidea</taxon>
        <taxon>Neodiplogasteridae</taxon>
        <taxon>Pristionchus</taxon>
    </lineage>
</organism>
<evidence type="ECO:0000313" key="1">
    <source>
        <dbReference type="EnsemblMetazoa" id="PPA21395.1"/>
    </source>
</evidence>
<dbReference type="PANTHER" id="PTHR21629">
    <property type="entry name" value="C6 DOMAIN-CONTAINING PROTEIN"/>
    <property type="match status" value="1"/>
</dbReference>
<dbReference type="Pfam" id="PF01681">
    <property type="entry name" value="C6"/>
    <property type="match status" value="1"/>
</dbReference>
<name>A0A2A6B7P5_PRIPA</name>
<dbReference type="EnsemblMetazoa" id="PPA21395.1">
    <property type="protein sequence ID" value="PPA21395.1"/>
    <property type="gene ID" value="WBGene00110949"/>
</dbReference>
<dbReference type="InterPro" id="IPR002601">
    <property type="entry name" value="C6_domain"/>
</dbReference>
<dbReference type="AlphaFoldDB" id="A0A2A6B7P5"/>
<evidence type="ECO:0000313" key="2">
    <source>
        <dbReference type="Proteomes" id="UP000005239"/>
    </source>
</evidence>
<dbReference type="Proteomes" id="UP000005239">
    <property type="component" value="Unassembled WGS sequence"/>
</dbReference>
<dbReference type="PANTHER" id="PTHR21629:SF5">
    <property type="entry name" value="C6 DOMAIN-CONTAINING PROTEIN"/>
    <property type="match status" value="1"/>
</dbReference>
<reference evidence="1" key="2">
    <citation type="submission" date="2022-06" db="UniProtKB">
        <authorList>
            <consortium name="EnsemblMetazoa"/>
        </authorList>
    </citation>
    <scope>IDENTIFICATION</scope>
    <source>
        <strain evidence="1">PS312</strain>
    </source>
</reference>